<reference evidence="2 3" key="1">
    <citation type="submission" date="2019-10" db="EMBL/GenBank/DDBJ databases">
        <title>Nonomuraea sp. nov., isolated from Phyllanthus amarus.</title>
        <authorList>
            <person name="Klykleung N."/>
            <person name="Tanasupawat S."/>
        </authorList>
    </citation>
    <scope>NUCLEOTIDE SEQUENCE [LARGE SCALE GENOMIC DNA]</scope>
    <source>
        <strain evidence="2 3">CR1-09</strain>
    </source>
</reference>
<name>A0A5N6B261_9ACTN</name>
<protein>
    <submittedName>
        <fullName evidence="2">Uncharacterized protein</fullName>
    </submittedName>
</protein>
<evidence type="ECO:0000313" key="2">
    <source>
        <dbReference type="EMBL" id="KAB8174516.1"/>
    </source>
</evidence>
<organism evidence="2 3">
    <name type="scientific">Microbispora catharanthi</name>
    <dbReference type="NCBI Taxonomy" id="1712871"/>
    <lineage>
        <taxon>Bacteria</taxon>
        <taxon>Bacillati</taxon>
        <taxon>Actinomycetota</taxon>
        <taxon>Actinomycetes</taxon>
        <taxon>Streptosporangiales</taxon>
        <taxon>Streptosporangiaceae</taxon>
        <taxon>Microbispora</taxon>
    </lineage>
</organism>
<dbReference type="EMBL" id="VDMA02000038">
    <property type="protein sequence ID" value="KAB8174516.1"/>
    <property type="molecule type" value="Genomic_DNA"/>
</dbReference>
<evidence type="ECO:0000256" key="1">
    <source>
        <dbReference type="SAM" id="SignalP"/>
    </source>
</evidence>
<dbReference type="Proteomes" id="UP000313066">
    <property type="component" value="Unassembled WGS sequence"/>
</dbReference>
<dbReference type="AlphaFoldDB" id="A0A5N6B261"/>
<gene>
    <name evidence="2" type="ORF">FH610_040540</name>
</gene>
<proteinExistence type="predicted"/>
<keyword evidence="1" id="KW-0732">Signal</keyword>
<feature type="chain" id="PRO_5039621834" evidence="1">
    <location>
        <begin position="30"/>
        <end position="234"/>
    </location>
</feature>
<comment type="caution">
    <text evidence="2">The sequence shown here is derived from an EMBL/GenBank/DDBJ whole genome shotgun (WGS) entry which is preliminary data.</text>
</comment>
<sequence length="234" mass="25838">MANTFGRIRVGVSALALAAAAAIAPAAPAAATDPDFELEVTWRSFSFIERSSCDPTGPIVGGGRIGPHPMPECGAWERINASMSVEGGEVVGPYRVRNIGTWDRGPLNWNRTENWSSTDNPDFPVFIGSSTNFNVADRPMCQTETYRWCRTAYSKNNNTVKIRGKFGDTVKLNIHAQTTDGQEGCLMHDQYTWTTARVDLYKSWNPRVAIMGVRYEGHPTDLCTAGFQMVARRL</sequence>
<keyword evidence="3" id="KW-1185">Reference proteome</keyword>
<feature type="signal peptide" evidence="1">
    <location>
        <begin position="1"/>
        <end position="29"/>
    </location>
</feature>
<accession>A0A5N6B261</accession>
<evidence type="ECO:0000313" key="3">
    <source>
        <dbReference type="Proteomes" id="UP000313066"/>
    </source>
</evidence>
<dbReference type="RefSeq" id="WP_139580553.1">
    <property type="nucleotide sequence ID" value="NZ_VDMA02000038.1"/>
</dbReference>